<comment type="caution">
    <text evidence="1">The sequence shown here is derived from an EMBL/GenBank/DDBJ whole genome shotgun (WGS) entry which is preliminary data.</text>
</comment>
<protein>
    <submittedName>
        <fullName evidence="1">Uncharacterized protein</fullName>
    </submittedName>
</protein>
<dbReference type="EMBL" id="BAABBW010000001">
    <property type="protein sequence ID" value="GAA4167701.1"/>
    <property type="molecule type" value="Genomic_DNA"/>
</dbReference>
<evidence type="ECO:0000313" key="2">
    <source>
        <dbReference type="Proteomes" id="UP001501079"/>
    </source>
</evidence>
<keyword evidence="2" id="KW-1185">Reference proteome</keyword>
<sequence length="237" mass="24158">MIARPGHSIDAGETDAATPPVPAVAGLDVGASVQRVVTWGGDRARYLRALGRALAAVPGLADDRAGFTDAAAVAGWRAGTLGLRADALSRIERALSSSLPGQASGPAPALAAALGLPGGTDATRAARAALAAFAAGQHADRFHWPGWEAGGYVLARLGGFIGLGGPWQEPPIDPEPLGPGRWRVTVAGHPWHIECDLFGHVISPETLAAVDETPGRAELAVSAYSYLAIVHSPRAAA</sequence>
<dbReference type="RefSeq" id="WP_344751376.1">
    <property type="nucleotide sequence ID" value="NZ_BAABBW010000001.1"/>
</dbReference>
<gene>
    <name evidence="1" type="ORF">GCM10022287_01650</name>
</gene>
<organism evidence="1 2">
    <name type="scientific">Gryllotalpicola koreensis</name>
    <dbReference type="NCBI Taxonomy" id="993086"/>
    <lineage>
        <taxon>Bacteria</taxon>
        <taxon>Bacillati</taxon>
        <taxon>Actinomycetota</taxon>
        <taxon>Actinomycetes</taxon>
        <taxon>Micrococcales</taxon>
        <taxon>Microbacteriaceae</taxon>
        <taxon>Gryllotalpicola</taxon>
    </lineage>
</organism>
<accession>A0ABP7ZQ31</accession>
<name>A0ABP7ZQ31_9MICO</name>
<reference evidence="2" key="1">
    <citation type="journal article" date="2019" name="Int. J. Syst. Evol. Microbiol.">
        <title>The Global Catalogue of Microorganisms (GCM) 10K type strain sequencing project: providing services to taxonomists for standard genome sequencing and annotation.</title>
        <authorList>
            <consortium name="The Broad Institute Genomics Platform"/>
            <consortium name="The Broad Institute Genome Sequencing Center for Infectious Disease"/>
            <person name="Wu L."/>
            <person name="Ma J."/>
        </authorList>
    </citation>
    <scope>NUCLEOTIDE SEQUENCE [LARGE SCALE GENOMIC DNA]</scope>
    <source>
        <strain evidence="2">JCM 17591</strain>
    </source>
</reference>
<evidence type="ECO:0000313" key="1">
    <source>
        <dbReference type="EMBL" id="GAA4167701.1"/>
    </source>
</evidence>
<dbReference type="Proteomes" id="UP001501079">
    <property type="component" value="Unassembled WGS sequence"/>
</dbReference>
<proteinExistence type="predicted"/>